<proteinExistence type="predicted"/>
<accession>A0A4C1TTP4</accession>
<name>A0A4C1TTP4_EUMVA</name>
<comment type="caution">
    <text evidence="1">The sequence shown here is derived from an EMBL/GenBank/DDBJ whole genome shotgun (WGS) entry which is preliminary data.</text>
</comment>
<organism evidence="1 2">
    <name type="scientific">Eumeta variegata</name>
    <name type="common">Bagworm moth</name>
    <name type="synonym">Eumeta japonica</name>
    <dbReference type="NCBI Taxonomy" id="151549"/>
    <lineage>
        <taxon>Eukaryota</taxon>
        <taxon>Metazoa</taxon>
        <taxon>Ecdysozoa</taxon>
        <taxon>Arthropoda</taxon>
        <taxon>Hexapoda</taxon>
        <taxon>Insecta</taxon>
        <taxon>Pterygota</taxon>
        <taxon>Neoptera</taxon>
        <taxon>Endopterygota</taxon>
        <taxon>Lepidoptera</taxon>
        <taxon>Glossata</taxon>
        <taxon>Ditrysia</taxon>
        <taxon>Tineoidea</taxon>
        <taxon>Psychidae</taxon>
        <taxon>Oiketicinae</taxon>
        <taxon>Eumeta</taxon>
    </lineage>
</organism>
<sequence>MTITSFQRGRVDLNDEFRDDHLSATVKNKNINAVHRMTGIGQTCDNPTQIFGYEKAVLAAERLVEDVGRHSAAVAQPALLRRHSILESFNI</sequence>
<gene>
    <name evidence="1" type="ORF">EVAR_8756_1</name>
</gene>
<dbReference type="AlphaFoldDB" id="A0A4C1TTP4"/>
<reference evidence="1 2" key="1">
    <citation type="journal article" date="2019" name="Commun. Biol.">
        <title>The bagworm genome reveals a unique fibroin gene that provides high tensile strength.</title>
        <authorList>
            <person name="Kono N."/>
            <person name="Nakamura H."/>
            <person name="Ohtoshi R."/>
            <person name="Tomita M."/>
            <person name="Numata K."/>
            <person name="Arakawa K."/>
        </authorList>
    </citation>
    <scope>NUCLEOTIDE SEQUENCE [LARGE SCALE GENOMIC DNA]</scope>
</reference>
<dbReference type="Proteomes" id="UP000299102">
    <property type="component" value="Unassembled WGS sequence"/>
</dbReference>
<protein>
    <submittedName>
        <fullName evidence="1">Uncharacterized protein</fullName>
    </submittedName>
</protein>
<keyword evidence="2" id="KW-1185">Reference proteome</keyword>
<evidence type="ECO:0000313" key="2">
    <source>
        <dbReference type="Proteomes" id="UP000299102"/>
    </source>
</evidence>
<evidence type="ECO:0000313" key="1">
    <source>
        <dbReference type="EMBL" id="GBP17393.1"/>
    </source>
</evidence>
<dbReference type="EMBL" id="BGZK01000087">
    <property type="protein sequence ID" value="GBP17393.1"/>
    <property type="molecule type" value="Genomic_DNA"/>
</dbReference>